<evidence type="ECO:0000313" key="3">
    <source>
        <dbReference type="Proteomes" id="UP000482960"/>
    </source>
</evidence>
<evidence type="ECO:0000259" key="1">
    <source>
        <dbReference type="Pfam" id="PF04149"/>
    </source>
</evidence>
<accession>A0A6V8L8B7</accession>
<reference evidence="2 3" key="1">
    <citation type="submission" date="2020-03" db="EMBL/GenBank/DDBJ databases">
        <title>Whole genome shotgun sequence of Phytohabitans rumicis NBRC 108638.</title>
        <authorList>
            <person name="Komaki H."/>
            <person name="Tamura T."/>
        </authorList>
    </citation>
    <scope>NUCLEOTIDE SEQUENCE [LARGE SCALE GENOMIC DNA]</scope>
    <source>
        <strain evidence="2 3">NBRC 108638</strain>
    </source>
</reference>
<dbReference type="RefSeq" id="WP_173076477.1">
    <property type="nucleotide sequence ID" value="NZ_BAABJB010000014.1"/>
</dbReference>
<feature type="domain" description="DUF397" evidence="1">
    <location>
        <begin position="6"/>
        <end position="57"/>
    </location>
</feature>
<evidence type="ECO:0000313" key="2">
    <source>
        <dbReference type="EMBL" id="GFJ88915.1"/>
    </source>
</evidence>
<dbReference type="InterPro" id="IPR007278">
    <property type="entry name" value="DUF397"/>
</dbReference>
<reference evidence="2 3" key="2">
    <citation type="submission" date="2020-03" db="EMBL/GenBank/DDBJ databases">
        <authorList>
            <person name="Ichikawa N."/>
            <person name="Kimura A."/>
            <person name="Kitahashi Y."/>
            <person name="Uohara A."/>
        </authorList>
    </citation>
    <scope>NUCLEOTIDE SEQUENCE [LARGE SCALE GENOMIC DNA]</scope>
    <source>
        <strain evidence="2 3">NBRC 108638</strain>
    </source>
</reference>
<sequence>MSQPSLVWRKSQRCESNACVEWAPTNDGVALRDSKDPDGAVLLFSRAEWAAFLTDLKQDGVAG</sequence>
<comment type="caution">
    <text evidence="2">The sequence shown here is derived from an EMBL/GenBank/DDBJ whole genome shotgun (WGS) entry which is preliminary data.</text>
</comment>
<keyword evidence="3" id="KW-1185">Reference proteome</keyword>
<gene>
    <name evidence="2" type="ORF">Prum_025570</name>
</gene>
<dbReference type="Pfam" id="PF04149">
    <property type="entry name" value="DUF397"/>
    <property type="match status" value="1"/>
</dbReference>
<organism evidence="2 3">
    <name type="scientific">Phytohabitans rumicis</name>
    <dbReference type="NCBI Taxonomy" id="1076125"/>
    <lineage>
        <taxon>Bacteria</taxon>
        <taxon>Bacillati</taxon>
        <taxon>Actinomycetota</taxon>
        <taxon>Actinomycetes</taxon>
        <taxon>Micromonosporales</taxon>
        <taxon>Micromonosporaceae</taxon>
    </lineage>
</organism>
<name>A0A6V8L8B7_9ACTN</name>
<dbReference type="EMBL" id="BLPG01000001">
    <property type="protein sequence ID" value="GFJ88915.1"/>
    <property type="molecule type" value="Genomic_DNA"/>
</dbReference>
<protein>
    <recommendedName>
        <fullName evidence="1">DUF397 domain-containing protein</fullName>
    </recommendedName>
</protein>
<dbReference type="AlphaFoldDB" id="A0A6V8L8B7"/>
<dbReference type="Proteomes" id="UP000482960">
    <property type="component" value="Unassembled WGS sequence"/>
</dbReference>
<proteinExistence type="predicted"/>